<evidence type="ECO:0000256" key="5">
    <source>
        <dbReference type="ARBA" id="ARBA00023136"/>
    </source>
</evidence>
<feature type="transmembrane region" description="Helical" evidence="6">
    <location>
        <begin position="42"/>
        <end position="64"/>
    </location>
</feature>
<feature type="transmembrane region" description="Helical" evidence="6">
    <location>
        <begin position="254"/>
        <end position="275"/>
    </location>
</feature>
<reference evidence="8 9" key="1">
    <citation type="journal article" date="2017" name="Nature">
        <title>The Apostasia genome and the evolution of orchids.</title>
        <authorList>
            <person name="Zhang G.Q."/>
            <person name="Liu K.W."/>
            <person name="Li Z."/>
            <person name="Lohaus R."/>
            <person name="Hsiao Y.Y."/>
            <person name="Niu S.C."/>
            <person name="Wang J.Y."/>
            <person name="Lin Y.C."/>
            <person name="Xu Q."/>
            <person name="Chen L.J."/>
            <person name="Yoshida K."/>
            <person name="Fujiwara S."/>
            <person name="Wang Z.W."/>
            <person name="Zhang Y.Q."/>
            <person name="Mitsuda N."/>
            <person name="Wang M."/>
            <person name="Liu G.H."/>
            <person name="Pecoraro L."/>
            <person name="Huang H.X."/>
            <person name="Xiao X.J."/>
            <person name="Lin M."/>
            <person name="Wu X.Y."/>
            <person name="Wu W.L."/>
            <person name="Chen Y.Y."/>
            <person name="Chang S.B."/>
            <person name="Sakamoto S."/>
            <person name="Ohme-Takagi M."/>
            <person name="Yagi M."/>
            <person name="Zeng S.J."/>
            <person name="Shen C.Y."/>
            <person name="Yeh C.M."/>
            <person name="Luo Y.B."/>
            <person name="Tsai W.C."/>
            <person name="Van de Peer Y."/>
            <person name="Liu Z.J."/>
        </authorList>
    </citation>
    <scope>NUCLEOTIDE SEQUENCE [LARGE SCALE GENOMIC DNA]</scope>
    <source>
        <strain evidence="9">cv. Shenzhen</strain>
        <tissue evidence="8">Stem</tissue>
    </source>
</reference>
<evidence type="ECO:0000256" key="3">
    <source>
        <dbReference type="ARBA" id="ARBA00022692"/>
    </source>
</evidence>
<comment type="similarity">
    <text evidence="2 6">Belongs to the drug/metabolite transporter (DMT) superfamily. Plant drug/metabolite exporter (P-DME) (TC 2.A.7.4) family.</text>
</comment>
<keyword evidence="4 6" id="KW-1133">Transmembrane helix</keyword>
<feature type="transmembrane region" description="Helical" evidence="6">
    <location>
        <begin position="327"/>
        <end position="345"/>
    </location>
</feature>
<protein>
    <recommendedName>
        <fullName evidence="6">WAT1-related protein</fullName>
    </recommendedName>
</protein>
<proteinExistence type="inferred from homology"/>
<evidence type="ECO:0000256" key="2">
    <source>
        <dbReference type="ARBA" id="ARBA00007635"/>
    </source>
</evidence>
<dbReference type="STRING" id="1088818.A0A2I0A0R7"/>
<evidence type="ECO:0000313" key="9">
    <source>
        <dbReference type="Proteomes" id="UP000236161"/>
    </source>
</evidence>
<dbReference type="GO" id="GO:0022857">
    <property type="term" value="F:transmembrane transporter activity"/>
    <property type="evidence" value="ECO:0007669"/>
    <property type="project" value="InterPro"/>
</dbReference>
<dbReference type="OrthoDB" id="1728340at2759"/>
<evidence type="ECO:0000259" key="7">
    <source>
        <dbReference type="Pfam" id="PF00892"/>
    </source>
</evidence>
<dbReference type="Pfam" id="PF00892">
    <property type="entry name" value="EamA"/>
    <property type="match status" value="1"/>
</dbReference>
<dbReference type="AlphaFoldDB" id="A0A2I0A0R7"/>
<keyword evidence="3 6" id="KW-0812">Transmembrane</keyword>
<sequence>MFLTKAGSLSKKKKLRQVGQGWAFQRPVGMGSILKPNASMEWIVVWAIGWATGLAILPTTTQLLSQKVDGHMWMMDIDNGCEELSLLLEKSNVFVSSLSFTCYIRGAVEPVLLRTSFGYAGMYIISIVFLKKGISHFVLVVYRNAVAAAAIAPFALWPVLDQNLYYMGTTLTSASFTAALVNILPAVTFLMASFLRIEKISINSRRSQSKIVGTLVTVIGALLMILYKGLVVGLPWTKGRKNNTTEAVVLDEKHWIISTFMLLGSCICWSAFFIVQANTLKSYPAELSVATLICFMGMVESAVVALVMERGGVKPWLIGCDMRLFSAVYSGVVCSGVSYCIQGVIMKERGPVFVTAFQPLCMIIVAILGSIILAEQITLGR</sequence>
<feature type="transmembrane region" description="Helical" evidence="6">
    <location>
        <begin position="111"/>
        <end position="130"/>
    </location>
</feature>
<keyword evidence="9" id="KW-1185">Reference proteome</keyword>
<evidence type="ECO:0000256" key="1">
    <source>
        <dbReference type="ARBA" id="ARBA00004141"/>
    </source>
</evidence>
<comment type="subcellular location">
    <subcellularLocation>
        <location evidence="1 6">Membrane</location>
        <topology evidence="1 6">Multi-pass membrane protein</topology>
    </subcellularLocation>
</comment>
<gene>
    <name evidence="8" type="ORF">AXF42_Ash010817</name>
</gene>
<feature type="domain" description="EamA" evidence="7">
    <location>
        <begin position="260"/>
        <end position="379"/>
    </location>
</feature>
<dbReference type="Proteomes" id="UP000236161">
    <property type="component" value="Unassembled WGS sequence"/>
</dbReference>
<accession>A0A2I0A0R7</accession>
<evidence type="ECO:0000313" key="8">
    <source>
        <dbReference type="EMBL" id="PKA49132.1"/>
    </source>
</evidence>
<evidence type="ECO:0000256" key="4">
    <source>
        <dbReference type="ARBA" id="ARBA00022989"/>
    </source>
</evidence>
<name>A0A2I0A0R7_9ASPA</name>
<dbReference type="EMBL" id="KZ452040">
    <property type="protein sequence ID" value="PKA49132.1"/>
    <property type="molecule type" value="Genomic_DNA"/>
</dbReference>
<organism evidence="8 9">
    <name type="scientific">Apostasia shenzhenica</name>
    <dbReference type="NCBI Taxonomy" id="1088818"/>
    <lineage>
        <taxon>Eukaryota</taxon>
        <taxon>Viridiplantae</taxon>
        <taxon>Streptophyta</taxon>
        <taxon>Embryophyta</taxon>
        <taxon>Tracheophyta</taxon>
        <taxon>Spermatophyta</taxon>
        <taxon>Magnoliopsida</taxon>
        <taxon>Liliopsida</taxon>
        <taxon>Asparagales</taxon>
        <taxon>Orchidaceae</taxon>
        <taxon>Apostasioideae</taxon>
        <taxon>Apostasia</taxon>
    </lineage>
</organism>
<feature type="transmembrane region" description="Helical" evidence="6">
    <location>
        <begin position="165"/>
        <end position="190"/>
    </location>
</feature>
<evidence type="ECO:0000256" key="6">
    <source>
        <dbReference type="RuleBase" id="RU363077"/>
    </source>
</evidence>
<keyword evidence="5 6" id="KW-0472">Membrane</keyword>
<dbReference type="InterPro" id="IPR030184">
    <property type="entry name" value="WAT1-related"/>
</dbReference>
<dbReference type="PANTHER" id="PTHR31218">
    <property type="entry name" value="WAT1-RELATED PROTEIN"/>
    <property type="match status" value="1"/>
</dbReference>
<feature type="transmembrane region" description="Helical" evidence="6">
    <location>
        <begin position="287"/>
        <end position="307"/>
    </location>
</feature>
<dbReference type="GO" id="GO:0016020">
    <property type="term" value="C:membrane"/>
    <property type="evidence" value="ECO:0007669"/>
    <property type="project" value="UniProtKB-SubCell"/>
</dbReference>
<dbReference type="InterPro" id="IPR000620">
    <property type="entry name" value="EamA_dom"/>
</dbReference>
<feature type="transmembrane region" description="Helical" evidence="6">
    <location>
        <begin position="211"/>
        <end position="234"/>
    </location>
</feature>
<feature type="transmembrane region" description="Helical" evidence="6">
    <location>
        <begin position="137"/>
        <end position="159"/>
    </location>
</feature>
<feature type="transmembrane region" description="Helical" evidence="6">
    <location>
        <begin position="352"/>
        <end position="374"/>
    </location>
</feature>